<dbReference type="eggNOG" id="COG2202">
    <property type="taxonomic scope" value="Bacteria"/>
</dbReference>
<name>I2Q5A1_9BACT</name>
<dbReference type="PANTHER" id="PTHR42878">
    <property type="entry name" value="TWO-COMPONENT HISTIDINE KINASE"/>
    <property type="match status" value="1"/>
</dbReference>
<evidence type="ECO:0000256" key="6">
    <source>
        <dbReference type="SAM" id="Phobius"/>
    </source>
</evidence>
<dbReference type="InterPro" id="IPR036097">
    <property type="entry name" value="HisK_dim/P_sf"/>
</dbReference>
<dbReference type="STRING" id="596152.DesU5LDRAFT_3325"/>
<gene>
    <name evidence="8" type="ORF">DesU5LDRAFT_3325</name>
</gene>
<dbReference type="SUPFAM" id="SSF55874">
    <property type="entry name" value="ATPase domain of HSP90 chaperone/DNA topoisomerase II/histidine kinase"/>
    <property type="match status" value="1"/>
</dbReference>
<feature type="transmembrane region" description="Helical" evidence="6">
    <location>
        <begin position="278"/>
        <end position="300"/>
    </location>
</feature>
<dbReference type="EMBL" id="JH600068">
    <property type="protein sequence ID" value="EIG54957.1"/>
    <property type="molecule type" value="Genomic_DNA"/>
</dbReference>
<dbReference type="PRINTS" id="PR00344">
    <property type="entry name" value="BCTRLSENSOR"/>
</dbReference>
<reference evidence="8" key="1">
    <citation type="submission" date="2011-11" db="EMBL/GenBank/DDBJ databases">
        <title>Improved High-Quality Draft sequence of Desulfovibrio sp. U5L.</title>
        <authorList>
            <consortium name="US DOE Joint Genome Institute"/>
            <person name="Lucas S."/>
            <person name="Han J."/>
            <person name="Lapidus A."/>
            <person name="Cheng J.-F."/>
            <person name="Goodwin L."/>
            <person name="Pitluck S."/>
            <person name="Peters L."/>
            <person name="Ovchinnikova G."/>
            <person name="Held B."/>
            <person name="Detter J.C."/>
            <person name="Han C."/>
            <person name="Tapia R."/>
            <person name="Land M."/>
            <person name="Hauser L."/>
            <person name="Kyrpides N."/>
            <person name="Ivanova N."/>
            <person name="Pagani I."/>
            <person name="Gabster J."/>
            <person name="Walker C."/>
            <person name="Stolyar S."/>
            <person name="Stahl D."/>
            <person name="Arkin A."/>
            <person name="Dehal P."/>
            <person name="Hazen T."/>
            <person name="Woyke T."/>
        </authorList>
    </citation>
    <scope>NUCLEOTIDE SEQUENCE [LARGE SCALE GENOMIC DNA]</scope>
    <source>
        <strain evidence="8">U5L</strain>
    </source>
</reference>
<dbReference type="GO" id="GO:0007234">
    <property type="term" value="P:osmosensory signaling via phosphorelay pathway"/>
    <property type="evidence" value="ECO:0007669"/>
    <property type="project" value="TreeGrafter"/>
</dbReference>
<dbReference type="InterPro" id="IPR004358">
    <property type="entry name" value="Sig_transdc_His_kin-like_C"/>
</dbReference>
<feature type="domain" description="Histidine kinase" evidence="7">
    <location>
        <begin position="368"/>
        <end position="585"/>
    </location>
</feature>
<evidence type="ECO:0000259" key="7">
    <source>
        <dbReference type="PROSITE" id="PS50109"/>
    </source>
</evidence>
<dbReference type="GO" id="GO:0030295">
    <property type="term" value="F:protein kinase activator activity"/>
    <property type="evidence" value="ECO:0007669"/>
    <property type="project" value="TreeGrafter"/>
</dbReference>
<dbReference type="OrthoDB" id="5485866at2"/>
<dbReference type="AlphaFoldDB" id="I2Q5A1"/>
<keyword evidence="6" id="KW-1133">Transmembrane helix</keyword>
<sequence length="590" mass="64393">MALASLWNWRSIRFRLACLVIACVLPVWLAAGSLVYFAYQDKKRTIETELLQTARNLRLVLDQEIEVIQSVLEALSTSPALDTGDFGAFHRQAKRLLQSYEGADVILADATGQQLVNSYRPLGASLPKRNTGAVVARVFELGKPGVSGLFKGAVTGRNMISVDVPVFRDGKVVYDLAMTLPTDRIVAIMSRYPLPAGWVGLVMDGDRVVVNRTLAPEQYVGKRIPPLLGGPGPGDFVREFRNLEDIPSLASMSKSAATGWAVVLHVPKPLVWVELRSWLLWAVAGTSLLSVVGVGLAGLIGRSISRSIWGLIPPAQDLAAGKRACPGSLGLEETDAVGRALTEASGLLLERTANLERSNRELEEFAAMASHDLQEPLRKIKAFGERLREDNAQNLDETGRDYLRRMESAGDRMESLILDLLEYSRITTRPNPFVPTDLEALAHEAVVDIEAAVAETGGRIVIGPMPTALVDVPQLRRAFQNLFSNALKFHGQAAPEITVSGTVVTEDGRPFARIEVADNGIGFEEKYRDKIFQPFQRLHGRSKFPGTGIGLAIVRKSVERHGGTVTAESRPGQGATFIMRIPLNQQTPEN</sequence>
<dbReference type="InterPro" id="IPR003661">
    <property type="entry name" value="HisK_dim/P_dom"/>
</dbReference>
<dbReference type="InterPro" id="IPR005467">
    <property type="entry name" value="His_kinase_dom"/>
</dbReference>
<dbReference type="Pfam" id="PF00512">
    <property type="entry name" value="HisKA"/>
    <property type="match status" value="1"/>
</dbReference>
<proteinExistence type="predicted"/>
<keyword evidence="3" id="KW-0597">Phosphoprotein</keyword>
<evidence type="ECO:0000256" key="2">
    <source>
        <dbReference type="ARBA" id="ARBA00012438"/>
    </source>
</evidence>
<dbReference type="PANTHER" id="PTHR42878:SF15">
    <property type="entry name" value="BACTERIOPHYTOCHROME"/>
    <property type="match status" value="1"/>
</dbReference>
<dbReference type="InterPro" id="IPR003594">
    <property type="entry name" value="HATPase_dom"/>
</dbReference>
<evidence type="ECO:0000256" key="4">
    <source>
        <dbReference type="ARBA" id="ARBA00022679"/>
    </source>
</evidence>
<evidence type="ECO:0000313" key="8">
    <source>
        <dbReference type="EMBL" id="EIG54957.1"/>
    </source>
</evidence>
<dbReference type="Pfam" id="PF02518">
    <property type="entry name" value="HATPase_c"/>
    <property type="match status" value="1"/>
</dbReference>
<evidence type="ECO:0000256" key="3">
    <source>
        <dbReference type="ARBA" id="ARBA00022553"/>
    </source>
</evidence>
<comment type="catalytic activity">
    <reaction evidence="1">
        <text>ATP + protein L-histidine = ADP + protein N-phospho-L-histidine.</text>
        <dbReference type="EC" id="2.7.13.3"/>
    </reaction>
</comment>
<keyword evidence="6" id="KW-0812">Transmembrane</keyword>
<dbReference type="SUPFAM" id="SSF47384">
    <property type="entry name" value="Homodimeric domain of signal transducing histidine kinase"/>
    <property type="match status" value="1"/>
</dbReference>
<evidence type="ECO:0000256" key="1">
    <source>
        <dbReference type="ARBA" id="ARBA00000085"/>
    </source>
</evidence>
<accession>I2Q5A1</accession>
<evidence type="ECO:0000256" key="5">
    <source>
        <dbReference type="ARBA" id="ARBA00022777"/>
    </source>
</evidence>
<dbReference type="Gene3D" id="3.30.565.10">
    <property type="entry name" value="Histidine kinase-like ATPase, C-terminal domain"/>
    <property type="match status" value="1"/>
</dbReference>
<dbReference type="Gene3D" id="3.30.450.20">
    <property type="entry name" value="PAS domain"/>
    <property type="match status" value="1"/>
</dbReference>
<dbReference type="CDD" id="cd00082">
    <property type="entry name" value="HisKA"/>
    <property type="match status" value="1"/>
</dbReference>
<dbReference type="CDD" id="cd18773">
    <property type="entry name" value="PDC1_HK_sensor"/>
    <property type="match status" value="1"/>
</dbReference>
<dbReference type="SMART" id="SM00387">
    <property type="entry name" value="HATPase_c"/>
    <property type="match status" value="1"/>
</dbReference>
<keyword evidence="4" id="KW-0808">Transferase</keyword>
<dbReference type="InterPro" id="IPR050351">
    <property type="entry name" value="BphY/WalK/GraS-like"/>
</dbReference>
<dbReference type="GO" id="GO:0000155">
    <property type="term" value="F:phosphorelay sensor kinase activity"/>
    <property type="evidence" value="ECO:0007669"/>
    <property type="project" value="InterPro"/>
</dbReference>
<dbReference type="GO" id="GO:0000156">
    <property type="term" value="F:phosphorelay response regulator activity"/>
    <property type="evidence" value="ECO:0007669"/>
    <property type="project" value="TreeGrafter"/>
</dbReference>
<dbReference type="SMART" id="SM00388">
    <property type="entry name" value="HisKA"/>
    <property type="match status" value="1"/>
</dbReference>
<protein>
    <recommendedName>
        <fullName evidence="2">histidine kinase</fullName>
        <ecNumber evidence="2">2.7.13.3</ecNumber>
    </recommendedName>
</protein>
<dbReference type="Gene3D" id="1.10.287.130">
    <property type="match status" value="1"/>
</dbReference>
<dbReference type="HOGENOM" id="CLU_000445_114_21_7"/>
<dbReference type="eggNOG" id="COG4251">
    <property type="taxonomic scope" value="Bacteria"/>
</dbReference>
<dbReference type="PROSITE" id="PS50109">
    <property type="entry name" value="HIS_KIN"/>
    <property type="match status" value="1"/>
</dbReference>
<keyword evidence="6" id="KW-0472">Membrane</keyword>
<organism evidence="8">
    <name type="scientific">Desulfovibrio sp. U5L</name>
    <dbReference type="NCBI Taxonomy" id="596152"/>
    <lineage>
        <taxon>Bacteria</taxon>
        <taxon>Pseudomonadati</taxon>
        <taxon>Thermodesulfobacteriota</taxon>
        <taxon>Desulfovibrionia</taxon>
        <taxon>Desulfovibrionales</taxon>
        <taxon>Desulfovibrionaceae</taxon>
        <taxon>Desulfovibrio</taxon>
    </lineage>
</organism>
<keyword evidence="5 8" id="KW-0418">Kinase</keyword>
<dbReference type="InterPro" id="IPR036890">
    <property type="entry name" value="HATPase_C_sf"/>
</dbReference>
<dbReference type="EC" id="2.7.13.3" evidence="2"/>